<evidence type="ECO:0000256" key="3">
    <source>
        <dbReference type="ARBA" id="ARBA00022771"/>
    </source>
</evidence>
<dbReference type="FunFam" id="3.30.1370.110:FF:000002">
    <property type="entry name" value="CCCH zinc finger and SMR domain protein"/>
    <property type="match status" value="1"/>
</dbReference>
<dbReference type="STRING" id="1664694.A0A0N1HYK8"/>
<name>A0A0N1HYK8_9EURO</name>
<keyword evidence="3 5" id="KW-0863">Zinc-finger</keyword>
<gene>
    <name evidence="9" type="ORF">AB675_7173</name>
</gene>
<dbReference type="RefSeq" id="XP_018003523.1">
    <property type="nucleotide sequence ID" value="XM_018147521.1"/>
</dbReference>
<dbReference type="InterPro" id="IPR036063">
    <property type="entry name" value="Smr_dom_sf"/>
</dbReference>
<dbReference type="InterPro" id="IPR000571">
    <property type="entry name" value="Znf_CCCH"/>
</dbReference>
<keyword evidence="2" id="KW-0677">Repeat</keyword>
<reference evidence="9 10" key="1">
    <citation type="submission" date="2015-06" db="EMBL/GenBank/DDBJ databases">
        <title>Draft genome of the ant-associated black yeast Phialophora attae CBS 131958.</title>
        <authorList>
            <person name="Moreno L.F."/>
            <person name="Stielow B.J."/>
            <person name="de Hoog S."/>
            <person name="Vicente V.A."/>
            <person name="Weiss V.A."/>
            <person name="de Vries M."/>
            <person name="Cruz L.M."/>
            <person name="Souza E.M."/>
        </authorList>
    </citation>
    <scope>NUCLEOTIDE SEQUENCE [LARGE SCALE GENOMIC DNA]</scope>
    <source>
        <strain evidence="9 10">CBS 131958</strain>
    </source>
</reference>
<dbReference type="GO" id="GO:0045892">
    <property type="term" value="P:negative regulation of DNA-templated transcription"/>
    <property type="evidence" value="ECO:0007669"/>
    <property type="project" value="InterPro"/>
</dbReference>
<evidence type="ECO:0000313" key="10">
    <source>
        <dbReference type="Proteomes" id="UP000038010"/>
    </source>
</evidence>
<dbReference type="SUPFAM" id="SSF160443">
    <property type="entry name" value="SMR domain-like"/>
    <property type="match status" value="1"/>
</dbReference>
<dbReference type="SMART" id="SM00356">
    <property type="entry name" value="ZnF_C3H1"/>
    <property type="match status" value="2"/>
</dbReference>
<dbReference type="InterPro" id="IPR041367">
    <property type="entry name" value="Znf-CCCH_4"/>
</dbReference>
<accession>A0A0N1HYK8</accession>
<proteinExistence type="predicted"/>
<dbReference type="PROSITE" id="PS50103">
    <property type="entry name" value="ZF_C3H1"/>
    <property type="match status" value="2"/>
</dbReference>
<dbReference type="EMBL" id="LFJN01000005">
    <property type="protein sequence ID" value="KPI43560.1"/>
    <property type="molecule type" value="Genomic_DNA"/>
</dbReference>
<dbReference type="Proteomes" id="UP000038010">
    <property type="component" value="Unassembled WGS sequence"/>
</dbReference>
<evidence type="ECO:0008006" key="11">
    <source>
        <dbReference type="Google" id="ProtNLM"/>
    </source>
</evidence>
<dbReference type="InterPro" id="IPR045124">
    <property type="entry name" value="Su(sable)-like"/>
</dbReference>
<dbReference type="Gene3D" id="3.30.1370.110">
    <property type="match status" value="1"/>
</dbReference>
<evidence type="ECO:0000256" key="6">
    <source>
        <dbReference type="SAM" id="MobiDB-lite"/>
    </source>
</evidence>
<evidence type="ECO:0000256" key="5">
    <source>
        <dbReference type="PROSITE-ProRule" id="PRU00723"/>
    </source>
</evidence>
<dbReference type="OrthoDB" id="3247158at2759"/>
<dbReference type="Gene3D" id="4.10.1000.10">
    <property type="entry name" value="Zinc finger, CCCH-type"/>
    <property type="match status" value="1"/>
</dbReference>
<dbReference type="PANTHER" id="PTHR13119">
    <property type="entry name" value="ZINC FINGER CCCH DOMAIN-CONTAINING PROTEI"/>
    <property type="match status" value="1"/>
</dbReference>
<dbReference type="PROSITE" id="PS50828">
    <property type="entry name" value="SMR"/>
    <property type="match status" value="1"/>
</dbReference>
<dbReference type="GO" id="GO:0005634">
    <property type="term" value="C:nucleus"/>
    <property type="evidence" value="ECO:0007669"/>
    <property type="project" value="TreeGrafter"/>
</dbReference>
<dbReference type="SUPFAM" id="SSF90229">
    <property type="entry name" value="CCCH zinc finger"/>
    <property type="match status" value="1"/>
</dbReference>
<feature type="domain" description="C3H1-type" evidence="7">
    <location>
        <begin position="290"/>
        <end position="317"/>
    </location>
</feature>
<feature type="zinc finger region" description="C3H1-type" evidence="5">
    <location>
        <begin position="265"/>
        <end position="289"/>
    </location>
</feature>
<dbReference type="SMART" id="SM00463">
    <property type="entry name" value="SMR"/>
    <property type="match status" value="1"/>
</dbReference>
<evidence type="ECO:0000313" key="9">
    <source>
        <dbReference type="EMBL" id="KPI43560.1"/>
    </source>
</evidence>
<dbReference type="PANTHER" id="PTHR13119:SF12">
    <property type="entry name" value="PROTEIN SUPPRESSOR OF SABLE"/>
    <property type="match status" value="1"/>
</dbReference>
<dbReference type="GO" id="GO:0003723">
    <property type="term" value="F:RNA binding"/>
    <property type="evidence" value="ECO:0007669"/>
    <property type="project" value="InterPro"/>
</dbReference>
<keyword evidence="1 5" id="KW-0479">Metal-binding</keyword>
<dbReference type="AlphaFoldDB" id="A0A0N1HYK8"/>
<evidence type="ECO:0000256" key="1">
    <source>
        <dbReference type="ARBA" id="ARBA00022723"/>
    </source>
</evidence>
<feature type="region of interest" description="Disordered" evidence="6">
    <location>
        <begin position="73"/>
        <end position="133"/>
    </location>
</feature>
<keyword evidence="10" id="KW-1185">Reference proteome</keyword>
<dbReference type="Pfam" id="PF01713">
    <property type="entry name" value="Smr"/>
    <property type="match status" value="1"/>
</dbReference>
<dbReference type="SMART" id="SM01162">
    <property type="entry name" value="DUF1771"/>
    <property type="match status" value="1"/>
</dbReference>
<dbReference type="Pfam" id="PF14608">
    <property type="entry name" value="zf-CCCH_2"/>
    <property type="match status" value="1"/>
</dbReference>
<feature type="region of interest" description="Disordered" evidence="6">
    <location>
        <begin position="329"/>
        <end position="455"/>
    </location>
</feature>
<feature type="compositionally biased region" description="Low complexity" evidence="6">
    <location>
        <begin position="329"/>
        <end position="344"/>
    </location>
</feature>
<sequence>MASDEYYQLCLPILEDDTIDDDEKTERLEELLSKETGLRGAPLENTILSVLWRRRNGGEATDQPLRHTVIRKASPAPWQMNRAPTPVGSPPPAASSPAPSHGFMQSRPSFSRQKSAISSPFHSPKPSPRLALAHPIPHSPSLNAYEFSDASPAPDIYGDYGSENVDWLLQDETASNASSTALSAVAAEWMPHPDMSPYDILRSVLGDKKTDDEIEAALNENSFDLGATIAALLGTEEAQVTAIPQNVMVGKNMVMPQRPVTPNTSKSPIVCKYWLASGSCLRADCRFAHDTSGYLCKYFMQGQCLAGDACQFSHDPSLLINQLSLSSSPAPQQFQPADFDQSFPSLAVTPPRSSLSPAANGFVPASQRSRGGGYLSTSRPQSRPSSRHQNRPETPSTLSMDDDSFPTLGSARRTTKHHGTRSRHGAAEKEPSSLADVVRMSPSPTPPTQPKKMEIAGARKIRTYGGNDSVAARRIPEPQHIPWLETGAKANAQYLKYRAEAIKHGSVRNKFLQSAAQAWNRNDARAAKALSLRALYEERNKHLQNGGLNDEELYVDLHGLHPEEAVSYLDAILQQHANSSRKVIYAITGTGHHSKNGKDKVGKGVRGWLNEGGWSFREFSVPGERGGYVGGVLGIDVSSGALRAGREDEEKEALGGDIIIGDGKVRVLKREEVGLS</sequence>
<evidence type="ECO:0000259" key="7">
    <source>
        <dbReference type="PROSITE" id="PS50103"/>
    </source>
</evidence>
<dbReference type="InterPro" id="IPR036855">
    <property type="entry name" value="Znf_CCCH_sf"/>
</dbReference>
<evidence type="ECO:0000256" key="4">
    <source>
        <dbReference type="ARBA" id="ARBA00022833"/>
    </source>
</evidence>
<dbReference type="Pfam" id="PF08590">
    <property type="entry name" value="DUF1771"/>
    <property type="match status" value="1"/>
</dbReference>
<keyword evidence="4 5" id="KW-0862">Zinc</keyword>
<feature type="domain" description="Smr" evidence="8">
    <location>
        <begin position="555"/>
        <end position="638"/>
    </location>
</feature>
<dbReference type="InterPro" id="IPR013899">
    <property type="entry name" value="DUF1771"/>
</dbReference>
<evidence type="ECO:0000259" key="8">
    <source>
        <dbReference type="PROSITE" id="PS50828"/>
    </source>
</evidence>
<feature type="zinc finger region" description="C3H1-type" evidence="5">
    <location>
        <begin position="290"/>
        <end position="317"/>
    </location>
</feature>
<dbReference type="Pfam" id="PF18044">
    <property type="entry name" value="zf-CCCH_4"/>
    <property type="match status" value="1"/>
</dbReference>
<feature type="compositionally biased region" description="Polar residues" evidence="6">
    <location>
        <begin position="106"/>
        <end position="121"/>
    </location>
</feature>
<dbReference type="GO" id="GO:0008270">
    <property type="term" value="F:zinc ion binding"/>
    <property type="evidence" value="ECO:0007669"/>
    <property type="project" value="UniProtKB-KW"/>
</dbReference>
<comment type="caution">
    <text evidence="9">The sequence shown here is derived from an EMBL/GenBank/DDBJ whole genome shotgun (WGS) entry which is preliminary data.</text>
</comment>
<feature type="compositionally biased region" description="Basic residues" evidence="6">
    <location>
        <begin position="413"/>
        <end position="424"/>
    </location>
</feature>
<feature type="domain" description="C3H1-type" evidence="7">
    <location>
        <begin position="265"/>
        <end position="289"/>
    </location>
</feature>
<dbReference type="VEuPathDB" id="FungiDB:AB675_7173"/>
<dbReference type="GeneID" id="28739401"/>
<evidence type="ECO:0000256" key="2">
    <source>
        <dbReference type="ARBA" id="ARBA00022737"/>
    </source>
</evidence>
<protein>
    <recommendedName>
        <fullName evidence="11">Polyadenylate-binding protein-interacting protein 7</fullName>
    </recommendedName>
</protein>
<organism evidence="9 10">
    <name type="scientific">Cyphellophora attinorum</name>
    <dbReference type="NCBI Taxonomy" id="1664694"/>
    <lineage>
        <taxon>Eukaryota</taxon>
        <taxon>Fungi</taxon>
        <taxon>Dikarya</taxon>
        <taxon>Ascomycota</taxon>
        <taxon>Pezizomycotina</taxon>
        <taxon>Eurotiomycetes</taxon>
        <taxon>Chaetothyriomycetidae</taxon>
        <taxon>Chaetothyriales</taxon>
        <taxon>Cyphellophoraceae</taxon>
        <taxon>Cyphellophora</taxon>
    </lineage>
</organism>
<dbReference type="InterPro" id="IPR002625">
    <property type="entry name" value="Smr_dom"/>
</dbReference>